<dbReference type="EMBL" id="FUYQ01000005">
    <property type="protein sequence ID" value="SKB41829.1"/>
    <property type="molecule type" value="Genomic_DNA"/>
</dbReference>
<dbReference type="Gene3D" id="3.40.50.1110">
    <property type="entry name" value="SGNH hydrolase"/>
    <property type="match status" value="1"/>
</dbReference>
<dbReference type="Pfam" id="PF13472">
    <property type="entry name" value="Lipase_GDSL_2"/>
    <property type="match status" value="1"/>
</dbReference>
<reference evidence="3" key="1">
    <citation type="submission" date="2017-02" db="EMBL/GenBank/DDBJ databases">
        <authorList>
            <person name="Varghese N."/>
            <person name="Submissions S."/>
        </authorList>
    </citation>
    <scope>NUCLEOTIDE SEQUENCE [LARGE SCALE GENOMIC DNA]</scope>
    <source>
        <strain evidence="3">DSM 24967</strain>
    </source>
</reference>
<dbReference type="SUPFAM" id="SSF52266">
    <property type="entry name" value="SGNH hydrolase"/>
    <property type="match status" value="1"/>
</dbReference>
<organism evidence="2 3">
    <name type="scientific">Parabacteroides chartae</name>
    <dbReference type="NCBI Taxonomy" id="1037355"/>
    <lineage>
        <taxon>Bacteria</taxon>
        <taxon>Pseudomonadati</taxon>
        <taxon>Bacteroidota</taxon>
        <taxon>Bacteroidia</taxon>
        <taxon>Bacteroidales</taxon>
        <taxon>Tannerellaceae</taxon>
        <taxon>Parabacteroides</taxon>
    </lineage>
</organism>
<dbReference type="RefSeq" id="WP_079682709.1">
    <property type="nucleotide sequence ID" value="NZ_FUYQ01000005.1"/>
</dbReference>
<name>A0A1T5B3Z6_9BACT</name>
<dbReference type="InterPro" id="IPR051532">
    <property type="entry name" value="Ester_Hydrolysis_Enzymes"/>
</dbReference>
<evidence type="ECO:0000259" key="1">
    <source>
        <dbReference type="Pfam" id="PF13472"/>
    </source>
</evidence>
<dbReference type="GO" id="GO:0016788">
    <property type="term" value="F:hydrolase activity, acting on ester bonds"/>
    <property type="evidence" value="ECO:0007669"/>
    <property type="project" value="UniProtKB-ARBA"/>
</dbReference>
<gene>
    <name evidence="2" type="ORF">SAMN05660349_01055</name>
</gene>
<dbReference type="SUPFAM" id="SSF48208">
    <property type="entry name" value="Six-hairpin glycosidases"/>
    <property type="match status" value="1"/>
</dbReference>
<protein>
    <submittedName>
        <fullName evidence="2">Lysophospholipase L1</fullName>
    </submittedName>
</protein>
<dbReference type="GO" id="GO:0005975">
    <property type="term" value="P:carbohydrate metabolic process"/>
    <property type="evidence" value="ECO:0007669"/>
    <property type="project" value="InterPro"/>
</dbReference>
<dbReference type="InterPro" id="IPR013830">
    <property type="entry name" value="SGNH_hydro"/>
</dbReference>
<accession>A0A1T5B3Z6</accession>
<dbReference type="InterPro" id="IPR008928">
    <property type="entry name" value="6-hairpin_glycosidase_sf"/>
</dbReference>
<dbReference type="PANTHER" id="PTHR30383">
    <property type="entry name" value="THIOESTERASE 1/PROTEASE 1/LYSOPHOSPHOLIPASE L1"/>
    <property type="match status" value="1"/>
</dbReference>
<proteinExistence type="predicted"/>
<dbReference type="InterPro" id="IPR036514">
    <property type="entry name" value="SGNH_hydro_sf"/>
</dbReference>
<feature type="domain" description="SGNH hydrolase-type esterase" evidence="1">
    <location>
        <begin position="730"/>
        <end position="901"/>
    </location>
</feature>
<keyword evidence="3" id="KW-1185">Reference proteome</keyword>
<sequence>MKYKKNRLLILCALILLSNVIRSQIVFYGDKNNDLSRLLEKEGVELIYVSSMDEAIKKASKKIGILAVADKYPDMQLMISASDYDMIKKKGVRMYVEYPSFIPDQPSMPKPIKGKLERAVVASPSFGTQLPEMSVLGINDCTVFPVKVDKTLLVLAKVAGFDKAEYGLADTDVYPLLYTKDNVMIATTCLSNFYTARYAPNKSWRIVWESVLKWVTSDKVNQLTCWSSDPRPMYLQDQELPPTARIKAVEKGSEWFFNARLLIHPSWKEHWLTYQGDGTSPFGPPIGFDKRIGNGNFGILEGHASTIYSDGTQQYRYWDRTDVQGEVAFALAASGNLLKDRKYTEVSENLIDYIFYTSKDRGDSRNNKNSATYGLLGWANTHQHVFYNDDNARAILGVIGASALMNEERWNTYIVENILANFRTSSKQGFQGSRLEEKNIESNGWEYYFNRDFENPHPHFESWMWACYLWLYDKTGYEPLLTKARDAIRITMNAYPDKWKWTNGIQQERARMILPLAWLVRVDDTEEHRKWLSQVVDKLLESQQSNGAIREELGSGKGQYGPTKTNQAYGKHEAPLIFRNGDPVADMLYTSNFAFFALNEAAQTTGNKRYQDAVSKLADFLVRIQVKSDSHPDLDGAWFRAFDYNRWDYWASNADAGWGAWCTLSGWIQSWIVGTQALVEKNQSYWNITQAMDLKKSFELSRWMLEPAKGSKLIQNLKNGEKQTLVIYGTSISSNEIGRVWVKALEEKIKSNYGDSIDVFNVGQSGQHSQWALEHLEERVLKHRPNTVILEFTANDAVERFSITPEQCRLNTERIIKQIRTAVPGCEIILHTPCLAPQHPELNATPRPRMALYNAVYKDLALKYDITLIDETAIFKSLLDEKGISAFKKIVYDGVHPTKEGALSIIFPNVMQSLLTGKSSY</sequence>
<dbReference type="AlphaFoldDB" id="A0A1T5B3Z6"/>
<evidence type="ECO:0000313" key="2">
    <source>
        <dbReference type="EMBL" id="SKB41829.1"/>
    </source>
</evidence>
<evidence type="ECO:0000313" key="3">
    <source>
        <dbReference type="Proteomes" id="UP000190852"/>
    </source>
</evidence>
<dbReference type="CDD" id="cd00229">
    <property type="entry name" value="SGNH_hydrolase"/>
    <property type="match status" value="1"/>
</dbReference>
<dbReference type="Proteomes" id="UP000190852">
    <property type="component" value="Unassembled WGS sequence"/>
</dbReference>